<reference evidence="2 3" key="1">
    <citation type="journal article" date="2019" name="Nat. Ecol. Evol.">
        <title>Megaphylogeny resolves global patterns of mushroom evolution.</title>
        <authorList>
            <person name="Varga T."/>
            <person name="Krizsan K."/>
            <person name="Foldi C."/>
            <person name="Dima B."/>
            <person name="Sanchez-Garcia M."/>
            <person name="Sanchez-Ramirez S."/>
            <person name="Szollosi G.J."/>
            <person name="Szarkandi J.G."/>
            <person name="Papp V."/>
            <person name="Albert L."/>
            <person name="Andreopoulos W."/>
            <person name="Angelini C."/>
            <person name="Antonin V."/>
            <person name="Barry K.W."/>
            <person name="Bougher N.L."/>
            <person name="Buchanan P."/>
            <person name="Buyck B."/>
            <person name="Bense V."/>
            <person name="Catcheside P."/>
            <person name="Chovatia M."/>
            <person name="Cooper J."/>
            <person name="Damon W."/>
            <person name="Desjardin D."/>
            <person name="Finy P."/>
            <person name="Geml J."/>
            <person name="Haridas S."/>
            <person name="Hughes K."/>
            <person name="Justo A."/>
            <person name="Karasinski D."/>
            <person name="Kautmanova I."/>
            <person name="Kiss B."/>
            <person name="Kocsube S."/>
            <person name="Kotiranta H."/>
            <person name="LaButti K.M."/>
            <person name="Lechner B.E."/>
            <person name="Liimatainen K."/>
            <person name="Lipzen A."/>
            <person name="Lukacs Z."/>
            <person name="Mihaltcheva S."/>
            <person name="Morgado L.N."/>
            <person name="Niskanen T."/>
            <person name="Noordeloos M.E."/>
            <person name="Ohm R.A."/>
            <person name="Ortiz-Santana B."/>
            <person name="Ovrebo C."/>
            <person name="Racz N."/>
            <person name="Riley R."/>
            <person name="Savchenko A."/>
            <person name="Shiryaev A."/>
            <person name="Soop K."/>
            <person name="Spirin V."/>
            <person name="Szebenyi C."/>
            <person name="Tomsovsky M."/>
            <person name="Tulloss R.E."/>
            <person name="Uehling J."/>
            <person name="Grigoriev I.V."/>
            <person name="Vagvolgyi C."/>
            <person name="Papp T."/>
            <person name="Martin F.M."/>
            <person name="Miettinen O."/>
            <person name="Hibbett D.S."/>
            <person name="Nagy L.G."/>
        </authorList>
    </citation>
    <scope>NUCLEOTIDE SEQUENCE [LARGE SCALE GENOMIC DNA]</scope>
    <source>
        <strain evidence="2 3">FP101781</strain>
    </source>
</reference>
<dbReference type="Proteomes" id="UP000298030">
    <property type="component" value="Unassembled WGS sequence"/>
</dbReference>
<dbReference type="EMBL" id="QPFP01000084">
    <property type="protein sequence ID" value="TEB22914.1"/>
    <property type="molecule type" value="Genomic_DNA"/>
</dbReference>
<dbReference type="PROSITE" id="PS50097">
    <property type="entry name" value="BTB"/>
    <property type="match status" value="1"/>
</dbReference>
<dbReference type="InterPro" id="IPR000210">
    <property type="entry name" value="BTB/POZ_dom"/>
</dbReference>
<dbReference type="STRING" id="71717.A0A4Y7SMS8"/>
<dbReference type="Pfam" id="PF00651">
    <property type="entry name" value="BTB"/>
    <property type="match status" value="1"/>
</dbReference>
<dbReference type="CDD" id="cd18186">
    <property type="entry name" value="BTB_POZ_ZBTB_KLHL-like"/>
    <property type="match status" value="1"/>
</dbReference>
<dbReference type="InterPro" id="IPR052972">
    <property type="entry name" value="Sacsin_chaperone_reg"/>
</dbReference>
<comment type="caution">
    <text evidence="2">The sequence shown here is derived from an EMBL/GenBank/DDBJ whole genome shotgun (WGS) entry which is preliminary data.</text>
</comment>
<feature type="domain" description="BTB" evidence="1">
    <location>
        <begin position="2483"/>
        <end position="2555"/>
    </location>
</feature>
<organism evidence="2 3">
    <name type="scientific">Coprinellus micaceus</name>
    <name type="common">Glistening ink-cap mushroom</name>
    <name type="synonym">Coprinus micaceus</name>
    <dbReference type="NCBI Taxonomy" id="71717"/>
    <lineage>
        <taxon>Eukaryota</taxon>
        <taxon>Fungi</taxon>
        <taxon>Dikarya</taxon>
        <taxon>Basidiomycota</taxon>
        <taxon>Agaricomycotina</taxon>
        <taxon>Agaricomycetes</taxon>
        <taxon>Agaricomycetidae</taxon>
        <taxon>Agaricales</taxon>
        <taxon>Agaricineae</taxon>
        <taxon>Psathyrellaceae</taxon>
        <taxon>Coprinellus</taxon>
    </lineage>
</organism>
<dbReference type="GO" id="GO:0030544">
    <property type="term" value="F:Hsp70 protein binding"/>
    <property type="evidence" value="ECO:0007669"/>
    <property type="project" value="TreeGrafter"/>
</dbReference>
<dbReference type="SUPFAM" id="SSF54695">
    <property type="entry name" value="POZ domain"/>
    <property type="match status" value="1"/>
</dbReference>
<evidence type="ECO:0000259" key="1">
    <source>
        <dbReference type="PROSITE" id="PS50097"/>
    </source>
</evidence>
<dbReference type="Pfam" id="PF25794">
    <property type="entry name" value="SACS"/>
    <property type="match status" value="2"/>
</dbReference>
<dbReference type="PANTHER" id="PTHR15600:SF42">
    <property type="entry name" value="SACSIN"/>
    <property type="match status" value="1"/>
</dbReference>
<name>A0A4Y7SMS8_COPMI</name>
<dbReference type="OrthoDB" id="1262810at2759"/>
<sequence length="2633" mass="294892">MASSAFRENVDLLGVIRSILENYPFSAGLLREILQNSDDAGATEQVFVLDCREHPTGRVWNEDIISSQGPALLAYNDASFQEEDWKALQNISRSSKKADTSKIGKFGIGIRSCYHISDFLQILSGEDLVILDPQRLFHDDGGVRLNYKEHAEKARDHFLAFRHFLPVEWHGEAFPGTVVRLPLRTHPGELREKTVAPREIRQLFADFIRDEVRMAMLFLQNLRSIEFIIIDEHGNLDQLAKSTIIVEPGLENGTWKKLVRVNAKDTVCREEEWLLVDFRPPADEAMSKLTVRAGDLSERIMKKNKLRPHIGIAFPIPGDASPMLDDQGQLFTFLRLPLATGFPGHVHAYFALTPSRQNLRNPGDSGVVKGSDDYILIQWNKLLFQEFIPRAWSRLLGSLTRMYPSVGIFNAWPAPQSFSKCGESVYWKSFTNDVLEFVLQSNLAVWPLVGEPGYQSLGNVLVASADTRRESLTALASVGLNICGPLPSFLFDLICSKNEWKHRILSPESAADTLRRNFIPALTAASNEQKSGFGTILEFLLSSGDLSNIVGLPIIPTVSNQVVALYGPQTLPIHTLLDKGEYELFHPCEPNAIYVQTLPASTQRLFRQQGPSNLNIQALDSVRAAEYLSTHPILHGVDTTVRPPEHVITFLAHFWLWFDGWGQRSQLLPNLASTPLLPCLHGLKPADRRKPAFESNRSVIVDPALHDYLSRLGVPFLIDEGQMGKAKEVLVKYGLVKAPEEIKPLLDCLSRSKSVTSVAPSVGVHPTKLLLKHLNAHMPKTPLQEYSEVEVETFRALPIFPIVEWSDEREGRPNRRYSSVYDIAAYGVDKYDVLPVLPNTVFVDTGLFNPNLLPLLNEREPAPLSEVKVLELCIKRLYQQPKILLAAILKHVAAHERDLTGALRDSLGSERFIHSAIGSLKAPRDLVDSVSPLYPLYVGDQEHLPRLQDETDQQIVSHLSTIGLLDSVLSKGSVEDRIEHIAKACRFEFSVQLLNILYTTGFDCKQLTLDESLAWLPALKGSLVTEAKCRPGRNQGGVHDERLFDQVLERVHAGVPTVPPSLKVKLGWDEPISFDILVKQLGLSLELVGEDRVSRVEVVITELSKRSLEDDEWAELKQALDGRAWVPVSDARGDSLEETWRSVFSTPFVGIYQVKPALLNGRGKTFLRNLGCLDRPTLETVVRRLAQLAERPPSSAVTLWALDVLRFAVTLDLDEGGRAQLLVPDQRNQLRPIQEMVYNDVGSRALIAQLPQGQDVANSKVDDELARELRLERLGLKFVFLQSLGEDMGISPATVVKKTLEQYTEKQFLPEFLANAEDAGASRFEVILNDPSPTRGPFLSYALEKLYVGPSVMVCNDSEFTENDFDGICRTHIGGKVDQTDSIGQFGLGALTMFHIVECAFIFSGTSMLVLDPSKVHLPIPDRASLILPLKDVIDLYPGHTDCLRGLLSFDQDAKRVNGTVFFLPLRSPSHAMGRAPFRTLNYTIETFQGSILHDFQEKARESLLFIRLSHITAKRRAPAQPCKFLWSVDVQRTAVEVSGYAASRLTVSTQASNTPRGSAKWLVVTNALSAAEVPDSVRTNGEKKSVKLGLAAPLDEEHSFHAKFFSMLPLAIPVALPVHVNASFKMSSDRRQIRMDAYDNDDTRFNRWLLTDQLPQLYLAQLELLALEGRKGNARWWPGVSLKTEVVVRDGNEEEEAENDMPDSLASTLIEHFYKNSLPHSIRPVCCPTYPGQALQFPEAVFYPSYSRPALSPAVKKVLDELQPRMLVTLPVVKKNAGICGAAVAGPDFIKQLLKDGSNAKAIRERLTGDSEMSDLLRYLATPDPAHLEGLQLLQLEDRTWVTFGTTTATRAVYRWPAAGQYVRNGVFRGDQFVHLDTFPLELSNGPLGSVNVQTLTAAAVKELAEDQIDRLRADSEAMGKWVDKFWQAYPTFPPADGLPKAVETLPLVPTMGGTTFKSLLQVKNDLGIPVVDQRNFAVTLTELLRYGEYGPTEPTVFGSFLRAVSSISSSPLHRLRHWPPQRQQDFAAWARRNILTKPEKHLKAAQSLPIWRSRKGAALTLRSANDVRLLPLGVSLEVGRFCQNFVTDERSLLYLDKETMTVQQLYGILRFDTLQAGDDENVYRVFFQQHLLHSSAVEKPLVPNTAREMVAPDTLFEHSNFFDAAFGTTSPNFLLPSFNEFGRHLPLKRDDGVRINLFKQCAKALQDANDPNKIDRGRIVYQKYHTFLPLHIISEDKWQQLDDIRFIPRDRATTRPYLGHEIELPQHVRDLPPLISPSKVVIAKYYPVAWTQRARLEVEPEPRLAMVYPDFGRPSGEQVIAHLRELKEMSQTNRCILQDLTLTYQWLNEEGNIAKVAGLIADMRDEPIFLNVNDPSTEDWTWLPANQLALESHDLSTVRAVREYLKPFRQLLKAGGVLEAFYPPAQKVDQSARESEEQSLLKQIRRVFNEQRLAGQLTDVVFVPDSEPDEGHIPDNVNSLCSSPATVDGAVARGHRAFLAGCSPTFEAMFTGEFKEGQEATPSRPQVVKFPYPTFAIQTALDYLYTGEAFTEGTTTTLDDLLEALGLADYLAVTGLFNVVQNQIMTEKLVDPDSFHRVRERAQLLGADALASWCDEYEEGNEEFIGFYKGR</sequence>
<dbReference type="InterPro" id="IPR011333">
    <property type="entry name" value="SKP1/BTB/POZ_sf"/>
</dbReference>
<dbReference type="Gene3D" id="3.30.565.10">
    <property type="entry name" value="Histidine kinase-like ATPase, C-terminal domain"/>
    <property type="match status" value="1"/>
</dbReference>
<dbReference type="InterPro" id="IPR058210">
    <property type="entry name" value="SACS/Nov_dom"/>
</dbReference>
<proteinExistence type="predicted"/>
<dbReference type="Gene3D" id="3.30.710.10">
    <property type="entry name" value="Potassium Channel Kv1.1, Chain A"/>
    <property type="match status" value="1"/>
</dbReference>
<accession>A0A4Y7SMS8</accession>
<evidence type="ECO:0000313" key="2">
    <source>
        <dbReference type="EMBL" id="TEB22914.1"/>
    </source>
</evidence>
<dbReference type="NCBIfam" id="NF047352">
    <property type="entry name" value="P_loop_sacsin"/>
    <property type="match status" value="1"/>
</dbReference>
<evidence type="ECO:0000313" key="3">
    <source>
        <dbReference type="Proteomes" id="UP000298030"/>
    </source>
</evidence>
<protein>
    <recommendedName>
        <fullName evidence="1">BTB domain-containing protein</fullName>
    </recommendedName>
</protein>
<dbReference type="InterPro" id="IPR036890">
    <property type="entry name" value="HATPase_C_sf"/>
</dbReference>
<gene>
    <name evidence="2" type="ORF">FA13DRAFT_1818759</name>
</gene>
<dbReference type="PANTHER" id="PTHR15600">
    <property type="entry name" value="SACSIN"/>
    <property type="match status" value="1"/>
</dbReference>
<dbReference type="SUPFAM" id="SSF55874">
    <property type="entry name" value="ATPase domain of HSP90 chaperone/DNA topoisomerase II/histidine kinase"/>
    <property type="match status" value="2"/>
</dbReference>
<keyword evidence="3" id="KW-1185">Reference proteome</keyword>